<evidence type="ECO:0000256" key="6">
    <source>
        <dbReference type="ARBA" id="ARBA00022622"/>
    </source>
</evidence>
<reference evidence="18" key="1">
    <citation type="journal article" date="2023" name="bioRxiv">
        <title>Complete genome of the Medicago anthracnose fungus, Colletotrichum destructivum, reveals a mini-chromosome-like region within a core chromosome.</title>
        <authorList>
            <person name="Lapalu N."/>
            <person name="Simon A."/>
            <person name="Lu A."/>
            <person name="Plaumann P.-L."/>
            <person name="Amselem J."/>
            <person name="Pigne S."/>
            <person name="Auger A."/>
            <person name="Koch C."/>
            <person name="Dallery J.-F."/>
            <person name="O'Connell R.J."/>
        </authorList>
    </citation>
    <scope>NUCLEOTIDE SEQUENCE [LARGE SCALE GENOMIC DNA]</scope>
    <source>
        <strain evidence="18">CBS 520.97</strain>
    </source>
</reference>
<keyword evidence="11" id="KW-1015">Disulfide bond</keyword>
<dbReference type="Pfam" id="PF20684">
    <property type="entry name" value="Fung_rhodopsin"/>
    <property type="match status" value="1"/>
</dbReference>
<dbReference type="InterPro" id="IPR008427">
    <property type="entry name" value="Extracellular_membr_CFEM_dom"/>
</dbReference>
<evidence type="ECO:0000256" key="12">
    <source>
        <dbReference type="ARBA" id="ARBA00023288"/>
    </source>
</evidence>
<organism evidence="17 18">
    <name type="scientific">Colletotrichum destructivum</name>
    <dbReference type="NCBI Taxonomy" id="34406"/>
    <lineage>
        <taxon>Eukaryota</taxon>
        <taxon>Fungi</taxon>
        <taxon>Dikarya</taxon>
        <taxon>Ascomycota</taxon>
        <taxon>Pezizomycotina</taxon>
        <taxon>Sordariomycetes</taxon>
        <taxon>Hypocreomycetidae</taxon>
        <taxon>Glomerellales</taxon>
        <taxon>Glomerellaceae</taxon>
        <taxon>Colletotrichum</taxon>
        <taxon>Colletotrichum destructivum species complex</taxon>
    </lineage>
</organism>
<feature type="transmembrane region" description="Helical" evidence="14">
    <location>
        <begin position="171"/>
        <end position="191"/>
    </location>
</feature>
<dbReference type="KEGG" id="cdet:87952079"/>
<evidence type="ECO:0000256" key="7">
    <source>
        <dbReference type="ARBA" id="ARBA00022692"/>
    </source>
</evidence>
<evidence type="ECO:0000313" key="18">
    <source>
        <dbReference type="Proteomes" id="UP001322277"/>
    </source>
</evidence>
<evidence type="ECO:0000256" key="1">
    <source>
        <dbReference type="ARBA" id="ARBA00004141"/>
    </source>
</evidence>
<gene>
    <name evidence="17" type="ORF">CDEST_15580</name>
</gene>
<keyword evidence="9 14" id="KW-1133">Transmembrane helix</keyword>
<sequence>MILVRHEWFPVSRLVTPYTMAFARFSILLACSFAFSVFVVVGEDLPYQDIPICAVSILSIRRPWHDTYSQIQIRCMVQEIKHSNCSIPDQTCICNDTFLAGIMRECVMSNCTVKETLVAQNQSMAACGVPLTELDAIHQWLRPMLFVIPTVFIAGRLTNKWMKLSSWGWDDMTIIIAYILSSLFLPAAYFAEKSGVGRDIWALTPDQITNLLFMVLLFGFLYFTCLAFVKSSMLFLYLRIFPDEKFRKVLCLQSANL</sequence>
<keyword evidence="6" id="KW-0325">Glycoprotein</keyword>
<keyword evidence="5" id="KW-0964">Secreted</keyword>
<evidence type="ECO:0000256" key="13">
    <source>
        <dbReference type="ARBA" id="ARBA00038359"/>
    </source>
</evidence>
<feature type="transmembrane region" description="Helical" evidence="14">
    <location>
        <begin position="21"/>
        <end position="41"/>
    </location>
</feature>
<evidence type="ECO:0000256" key="2">
    <source>
        <dbReference type="ARBA" id="ARBA00004589"/>
    </source>
</evidence>
<dbReference type="Proteomes" id="UP001322277">
    <property type="component" value="Chromosome 12"/>
</dbReference>
<dbReference type="InterPro" id="IPR052337">
    <property type="entry name" value="SAT4-like"/>
</dbReference>
<protein>
    <submittedName>
        <fullName evidence="17">Extracellular membrane protein, CFEM</fullName>
    </submittedName>
</protein>
<keyword evidence="18" id="KW-1185">Reference proteome</keyword>
<evidence type="ECO:0000256" key="3">
    <source>
        <dbReference type="ARBA" id="ARBA00004613"/>
    </source>
</evidence>
<evidence type="ECO:0000256" key="4">
    <source>
        <dbReference type="ARBA" id="ARBA00010031"/>
    </source>
</evidence>
<feature type="domain" description="CFEM" evidence="15">
    <location>
        <begin position="69"/>
        <end position="127"/>
    </location>
</feature>
<evidence type="ECO:0000313" key="17">
    <source>
        <dbReference type="EMBL" id="WQF90566.1"/>
    </source>
</evidence>
<evidence type="ECO:0000256" key="14">
    <source>
        <dbReference type="SAM" id="Phobius"/>
    </source>
</evidence>
<evidence type="ECO:0000259" key="15">
    <source>
        <dbReference type="Pfam" id="PF05730"/>
    </source>
</evidence>
<dbReference type="PANTHER" id="PTHR33048:SF143">
    <property type="entry name" value="EXTRACELLULAR MEMBRANE PROTEIN CFEM DOMAIN-CONTAINING PROTEIN-RELATED"/>
    <property type="match status" value="1"/>
</dbReference>
<feature type="domain" description="Rhodopsin" evidence="16">
    <location>
        <begin position="156"/>
        <end position="250"/>
    </location>
</feature>
<feature type="transmembrane region" description="Helical" evidence="14">
    <location>
        <begin position="211"/>
        <end position="238"/>
    </location>
</feature>
<keyword evidence="6" id="KW-0336">GPI-anchor</keyword>
<keyword evidence="12" id="KW-0449">Lipoprotein</keyword>
<keyword evidence="7 14" id="KW-0812">Transmembrane</keyword>
<dbReference type="GeneID" id="87952079"/>
<dbReference type="Pfam" id="PF05730">
    <property type="entry name" value="CFEM"/>
    <property type="match status" value="1"/>
</dbReference>
<proteinExistence type="inferred from homology"/>
<dbReference type="RefSeq" id="XP_062787786.1">
    <property type="nucleotide sequence ID" value="XM_062931735.1"/>
</dbReference>
<evidence type="ECO:0000259" key="16">
    <source>
        <dbReference type="Pfam" id="PF20684"/>
    </source>
</evidence>
<evidence type="ECO:0000256" key="8">
    <source>
        <dbReference type="ARBA" id="ARBA00022729"/>
    </source>
</evidence>
<comment type="similarity">
    <text evidence="4">Belongs to the RBT5 family.</text>
</comment>
<dbReference type="EMBL" id="CP137316">
    <property type="protein sequence ID" value="WQF90566.1"/>
    <property type="molecule type" value="Genomic_DNA"/>
</dbReference>
<accession>A0AAX4J4X5</accession>
<evidence type="ECO:0000256" key="5">
    <source>
        <dbReference type="ARBA" id="ARBA00022525"/>
    </source>
</evidence>
<comment type="subcellular location">
    <subcellularLocation>
        <location evidence="2">Membrane</location>
        <topology evidence="2">Lipid-anchor</topology>
        <topology evidence="2">GPI-anchor</topology>
    </subcellularLocation>
    <subcellularLocation>
        <location evidence="1">Membrane</location>
        <topology evidence="1">Multi-pass membrane protein</topology>
    </subcellularLocation>
    <subcellularLocation>
        <location evidence="3">Secreted</location>
    </subcellularLocation>
</comment>
<evidence type="ECO:0000256" key="9">
    <source>
        <dbReference type="ARBA" id="ARBA00022989"/>
    </source>
</evidence>
<keyword evidence="8" id="KW-0732">Signal</keyword>
<dbReference type="AlphaFoldDB" id="A0AAX4J4X5"/>
<dbReference type="GO" id="GO:0005576">
    <property type="term" value="C:extracellular region"/>
    <property type="evidence" value="ECO:0007669"/>
    <property type="project" value="UniProtKB-SubCell"/>
</dbReference>
<comment type="similarity">
    <text evidence="13">Belongs to the SAT4 family.</text>
</comment>
<keyword evidence="10 14" id="KW-0472">Membrane</keyword>
<evidence type="ECO:0000256" key="11">
    <source>
        <dbReference type="ARBA" id="ARBA00023157"/>
    </source>
</evidence>
<dbReference type="InterPro" id="IPR049326">
    <property type="entry name" value="Rhodopsin_dom_fungi"/>
</dbReference>
<name>A0AAX4J4X5_9PEZI</name>
<dbReference type="GO" id="GO:0098552">
    <property type="term" value="C:side of membrane"/>
    <property type="evidence" value="ECO:0007669"/>
    <property type="project" value="UniProtKB-KW"/>
</dbReference>
<dbReference type="PANTHER" id="PTHR33048">
    <property type="entry name" value="PTH11-LIKE INTEGRAL MEMBRANE PROTEIN (AFU_ORTHOLOGUE AFUA_5G11245)"/>
    <property type="match status" value="1"/>
</dbReference>
<evidence type="ECO:0000256" key="10">
    <source>
        <dbReference type="ARBA" id="ARBA00023136"/>
    </source>
</evidence>